<keyword evidence="2" id="KW-1185">Reference proteome</keyword>
<dbReference type="AlphaFoldDB" id="A0A1I5YUD1"/>
<dbReference type="RefSeq" id="WP_090662159.1">
    <property type="nucleotide sequence ID" value="NZ_FOXQ01000014.1"/>
</dbReference>
<protein>
    <submittedName>
        <fullName evidence="1">2-polyprenyl-3-methyl-5-hydroxy-6-metoxy-1,4-benzoquinol methylase</fullName>
    </submittedName>
</protein>
<dbReference type="Proteomes" id="UP000199031">
    <property type="component" value="Unassembled WGS sequence"/>
</dbReference>
<evidence type="ECO:0000313" key="2">
    <source>
        <dbReference type="Proteomes" id="UP000199031"/>
    </source>
</evidence>
<dbReference type="GO" id="GO:0008168">
    <property type="term" value="F:methyltransferase activity"/>
    <property type="evidence" value="ECO:0007669"/>
    <property type="project" value="UniProtKB-KW"/>
</dbReference>
<organism evidence="1 2">
    <name type="scientific">Parafilimonas terrae</name>
    <dbReference type="NCBI Taxonomy" id="1465490"/>
    <lineage>
        <taxon>Bacteria</taxon>
        <taxon>Pseudomonadati</taxon>
        <taxon>Bacteroidota</taxon>
        <taxon>Chitinophagia</taxon>
        <taxon>Chitinophagales</taxon>
        <taxon>Chitinophagaceae</taxon>
        <taxon>Parafilimonas</taxon>
    </lineage>
</organism>
<dbReference type="GO" id="GO:0032259">
    <property type="term" value="P:methylation"/>
    <property type="evidence" value="ECO:0007669"/>
    <property type="project" value="UniProtKB-KW"/>
</dbReference>
<dbReference type="STRING" id="1465490.SAMN05444277_11438"/>
<dbReference type="SUPFAM" id="SSF53335">
    <property type="entry name" value="S-adenosyl-L-methionine-dependent methyltransferases"/>
    <property type="match status" value="1"/>
</dbReference>
<dbReference type="OrthoDB" id="2370471at2"/>
<accession>A0A1I5YUD1</accession>
<proteinExistence type="predicted"/>
<dbReference type="InterPro" id="IPR029063">
    <property type="entry name" value="SAM-dependent_MTases_sf"/>
</dbReference>
<evidence type="ECO:0000313" key="1">
    <source>
        <dbReference type="EMBL" id="SFQ47782.1"/>
    </source>
</evidence>
<sequence>MSNTIHYNNCPACSGADIEFVLKAKDETVSHDYFEIWQCNNCTLRFTQDVPDEESIGRYYQSSEYISHSNTSKGMVNKLYHAVRSVTLQTKRKLVEKYSGIKGGNLLDIGAGTGAFAAAMKNAGWHVTGLEPDETARANAQKDFNIELQPTENLFNLNRESFDAITLWHVLEHVHRMHEYLDAFHTLLKPGGTLIIAVPNYTSYDAKIYNANWAAYDVPRHLYHFSPASMQKLLSAHQFTPAGNKPMWFDSFYVSLLSEKYTSGKSNFIKAFFNGLRSNRKALQNASNCSSVTYIAKK</sequence>
<dbReference type="Pfam" id="PF13489">
    <property type="entry name" value="Methyltransf_23"/>
    <property type="match status" value="1"/>
</dbReference>
<name>A0A1I5YUD1_9BACT</name>
<dbReference type="Gene3D" id="3.40.50.150">
    <property type="entry name" value="Vaccinia Virus protein VP39"/>
    <property type="match status" value="1"/>
</dbReference>
<gene>
    <name evidence="1" type="ORF">SAMN05444277_11438</name>
</gene>
<reference evidence="1 2" key="1">
    <citation type="submission" date="2016-10" db="EMBL/GenBank/DDBJ databases">
        <authorList>
            <person name="de Groot N.N."/>
        </authorList>
    </citation>
    <scope>NUCLEOTIDE SEQUENCE [LARGE SCALE GENOMIC DNA]</scope>
    <source>
        <strain evidence="1 2">DSM 28286</strain>
    </source>
</reference>
<keyword evidence="1" id="KW-0489">Methyltransferase</keyword>
<keyword evidence="1" id="KW-0808">Transferase</keyword>
<dbReference type="EMBL" id="FOXQ01000014">
    <property type="protein sequence ID" value="SFQ47782.1"/>
    <property type="molecule type" value="Genomic_DNA"/>
</dbReference>
<dbReference type="CDD" id="cd02440">
    <property type="entry name" value="AdoMet_MTases"/>
    <property type="match status" value="1"/>
</dbReference>
<dbReference type="PANTHER" id="PTHR43861">
    <property type="entry name" value="TRANS-ACONITATE 2-METHYLTRANSFERASE-RELATED"/>
    <property type="match status" value="1"/>
</dbReference>
<dbReference type="PANTHER" id="PTHR43861:SF6">
    <property type="entry name" value="METHYLTRANSFERASE TYPE 11"/>
    <property type="match status" value="1"/>
</dbReference>